<accession>A0A5P9K3P9</accession>
<dbReference type="KEGG" id="mico:GDR74_12085"/>
<evidence type="ECO:0000313" key="1">
    <source>
        <dbReference type="EMBL" id="QFU16904.1"/>
    </source>
</evidence>
<keyword evidence="2" id="KW-1185">Reference proteome</keyword>
<dbReference type="EMBL" id="CP045423">
    <property type="protein sequence ID" value="QFU16904.1"/>
    <property type="molecule type" value="Genomic_DNA"/>
</dbReference>
<sequence length="49" mass="5063">MPTLLRFLFAVSVLTSGGLAAMVALATYAEPEARQITIPVLDANPSSAS</sequence>
<proteinExistence type="predicted"/>
<protein>
    <submittedName>
        <fullName evidence="1">Histidine kinase</fullName>
    </submittedName>
</protein>
<reference evidence="1 2" key="1">
    <citation type="submission" date="2019-10" db="EMBL/GenBank/DDBJ databases">
        <title>Isolation, Identification of Microvirga thermotolerans HR1, a novel thermophilic bacterium and Comparative Genomics of the genus Microvirga.</title>
        <authorList>
            <person name="Li J."/>
            <person name="Zhang W."/>
            <person name="Lin M."/>
            <person name="Wang J."/>
        </authorList>
    </citation>
    <scope>NUCLEOTIDE SEQUENCE [LARGE SCALE GENOMIC DNA]</scope>
    <source>
        <strain evidence="1 2">HR1</strain>
    </source>
</reference>
<dbReference type="Proteomes" id="UP000325614">
    <property type="component" value="Chromosome"/>
</dbReference>
<dbReference type="AlphaFoldDB" id="A0A5P9K3P9"/>
<dbReference type="GO" id="GO:0016301">
    <property type="term" value="F:kinase activity"/>
    <property type="evidence" value="ECO:0007669"/>
    <property type="project" value="UniProtKB-KW"/>
</dbReference>
<organism evidence="1 2">
    <name type="scientific">Microvirga thermotolerans</name>
    <dbReference type="NCBI Taxonomy" id="2651334"/>
    <lineage>
        <taxon>Bacteria</taxon>
        <taxon>Pseudomonadati</taxon>
        <taxon>Pseudomonadota</taxon>
        <taxon>Alphaproteobacteria</taxon>
        <taxon>Hyphomicrobiales</taxon>
        <taxon>Methylobacteriaceae</taxon>
        <taxon>Microvirga</taxon>
    </lineage>
</organism>
<keyword evidence="1" id="KW-0418">Kinase</keyword>
<gene>
    <name evidence="1" type="ORF">GDR74_12085</name>
</gene>
<keyword evidence="1" id="KW-0808">Transferase</keyword>
<name>A0A5P9K3P9_9HYPH</name>
<evidence type="ECO:0000313" key="2">
    <source>
        <dbReference type="Proteomes" id="UP000325614"/>
    </source>
</evidence>